<accession>A0AAV7MHL2</accession>
<organism evidence="1 2">
    <name type="scientific">Pleurodeles waltl</name>
    <name type="common">Iberian ribbed newt</name>
    <dbReference type="NCBI Taxonomy" id="8319"/>
    <lineage>
        <taxon>Eukaryota</taxon>
        <taxon>Metazoa</taxon>
        <taxon>Chordata</taxon>
        <taxon>Craniata</taxon>
        <taxon>Vertebrata</taxon>
        <taxon>Euteleostomi</taxon>
        <taxon>Amphibia</taxon>
        <taxon>Batrachia</taxon>
        <taxon>Caudata</taxon>
        <taxon>Salamandroidea</taxon>
        <taxon>Salamandridae</taxon>
        <taxon>Pleurodelinae</taxon>
        <taxon>Pleurodeles</taxon>
    </lineage>
</organism>
<gene>
    <name evidence="1" type="ORF">NDU88_007287</name>
</gene>
<reference evidence="1" key="1">
    <citation type="journal article" date="2022" name="bioRxiv">
        <title>Sequencing and chromosome-scale assembly of the giantPleurodeles waltlgenome.</title>
        <authorList>
            <person name="Brown T."/>
            <person name="Elewa A."/>
            <person name="Iarovenko S."/>
            <person name="Subramanian E."/>
            <person name="Araus A.J."/>
            <person name="Petzold A."/>
            <person name="Susuki M."/>
            <person name="Suzuki K.-i.T."/>
            <person name="Hayashi T."/>
            <person name="Toyoda A."/>
            <person name="Oliveira C."/>
            <person name="Osipova E."/>
            <person name="Leigh N.D."/>
            <person name="Simon A."/>
            <person name="Yun M.H."/>
        </authorList>
    </citation>
    <scope>NUCLEOTIDE SEQUENCE</scope>
    <source>
        <strain evidence="1">20211129_DDA</strain>
        <tissue evidence="1">Liver</tissue>
    </source>
</reference>
<dbReference type="AlphaFoldDB" id="A0AAV7MHL2"/>
<sequence length="407" mass="44599">MPWDSTNACQHGYPSVHGQEAAVCHGTVPTPLSTATLLCMDRRPQYVMGQYQRLSARLLFCAWTGGRSMSWDSTNAPQHGYSVHGQEAAVCHGTVPTPLSTATLLRMDRRPLYVMGQYQRLSARLLFCAWIGGRCMPWDSTNAPQHGYSSVHGQEAAVCHETVPTPLSTATLLCMDRRPLYVMGQYQRLSARLPFCAWTGGRCMSWDSTNAPQHGYSSVHGQEGAVCHGTVPTPLSTATLLCMDRRALYAMGQYQRPSARLLFCACTGGRCMSWDSTNASQHGYPSVHGQEAAVCHGTVPTPLSTAPLLCMDRRPLDAMGQYQRLSARLPFCAWTGGRCMSWDSTNASQHGYSSVHGQEAAVCHGTVPTPLSTATLCMDRRPLYAMGQYQRPSARLLFCAWTGGRCM</sequence>
<proteinExistence type="predicted"/>
<protein>
    <submittedName>
        <fullName evidence="1">Uncharacterized protein</fullName>
    </submittedName>
</protein>
<dbReference type="EMBL" id="JANPWB010000014">
    <property type="protein sequence ID" value="KAJ1102235.1"/>
    <property type="molecule type" value="Genomic_DNA"/>
</dbReference>
<comment type="caution">
    <text evidence="1">The sequence shown here is derived from an EMBL/GenBank/DDBJ whole genome shotgun (WGS) entry which is preliminary data.</text>
</comment>
<name>A0AAV7MHL2_PLEWA</name>
<keyword evidence="2" id="KW-1185">Reference proteome</keyword>
<evidence type="ECO:0000313" key="1">
    <source>
        <dbReference type="EMBL" id="KAJ1102235.1"/>
    </source>
</evidence>
<dbReference type="Proteomes" id="UP001066276">
    <property type="component" value="Chromosome 10"/>
</dbReference>
<evidence type="ECO:0000313" key="2">
    <source>
        <dbReference type="Proteomes" id="UP001066276"/>
    </source>
</evidence>